<comment type="caution">
    <text evidence="1">The sequence shown here is derived from an EMBL/GenBank/DDBJ whole genome shotgun (WGS) entry which is preliminary data.</text>
</comment>
<proteinExistence type="predicted"/>
<dbReference type="EMBL" id="BAAANB010000021">
    <property type="protein sequence ID" value="GAA2037511.1"/>
    <property type="molecule type" value="Genomic_DNA"/>
</dbReference>
<accession>A0ABN2UK47</accession>
<protein>
    <submittedName>
        <fullName evidence="1">Uncharacterized protein</fullName>
    </submittedName>
</protein>
<reference evidence="1 2" key="1">
    <citation type="journal article" date="2019" name="Int. J. Syst. Evol. Microbiol.">
        <title>The Global Catalogue of Microorganisms (GCM) 10K type strain sequencing project: providing services to taxonomists for standard genome sequencing and annotation.</title>
        <authorList>
            <consortium name="The Broad Institute Genomics Platform"/>
            <consortium name="The Broad Institute Genome Sequencing Center for Infectious Disease"/>
            <person name="Wu L."/>
            <person name="Ma J."/>
        </authorList>
    </citation>
    <scope>NUCLEOTIDE SEQUENCE [LARGE SCALE GENOMIC DNA]</scope>
    <source>
        <strain evidence="1 2">JCM 14283</strain>
    </source>
</reference>
<dbReference type="Proteomes" id="UP001501285">
    <property type="component" value="Unassembled WGS sequence"/>
</dbReference>
<name>A0ABN2UK47_9MICO</name>
<evidence type="ECO:0000313" key="1">
    <source>
        <dbReference type="EMBL" id="GAA2037511.1"/>
    </source>
</evidence>
<sequence length="89" mass="9808">MTAGIVDGRVLLLALALVVAVIAWKRIRGARRPASEPTPQPQIPEADCCMVSSPRCAEPWEHELHGWLLCTGHYQAARRDTVFDQEASS</sequence>
<dbReference type="RefSeq" id="WP_343993073.1">
    <property type="nucleotide sequence ID" value="NZ_BAAANB010000021.1"/>
</dbReference>
<gene>
    <name evidence="1" type="ORF">GCM10009740_31670</name>
</gene>
<organism evidence="1 2">
    <name type="scientific">Terrabacter terrae</name>
    <dbReference type="NCBI Taxonomy" id="318434"/>
    <lineage>
        <taxon>Bacteria</taxon>
        <taxon>Bacillati</taxon>
        <taxon>Actinomycetota</taxon>
        <taxon>Actinomycetes</taxon>
        <taxon>Micrococcales</taxon>
        <taxon>Intrasporangiaceae</taxon>
        <taxon>Terrabacter</taxon>
    </lineage>
</organism>
<evidence type="ECO:0000313" key="2">
    <source>
        <dbReference type="Proteomes" id="UP001501285"/>
    </source>
</evidence>
<keyword evidence="2" id="KW-1185">Reference proteome</keyword>